<proteinExistence type="predicted"/>
<dbReference type="RefSeq" id="WP_060800534.1">
    <property type="nucleotide sequence ID" value="NZ_KQ957105.1"/>
</dbReference>
<keyword evidence="1" id="KW-1133">Transmembrane helix</keyword>
<keyword evidence="1" id="KW-0812">Transmembrane</keyword>
<reference evidence="2 3" key="1">
    <citation type="submission" date="2016-01" db="EMBL/GenBank/DDBJ databases">
        <authorList>
            <person name="Oliw E.H."/>
        </authorList>
    </citation>
    <scope>NUCLEOTIDE SEQUENCE [LARGE SCALE GENOMIC DNA]</scope>
    <source>
        <strain evidence="2 3">CMW7756A</strain>
    </source>
</reference>
<gene>
    <name evidence="2" type="ORF">HMPREF3229_01541</name>
</gene>
<organism evidence="2">
    <name type="scientific">Peptoniphilus harei</name>
    <dbReference type="NCBI Taxonomy" id="54005"/>
    <lineage>
        <taxon>Bacteria</taxon>
        <taxon>Bacillati</taxon>
        <taxon>Bacillota</taxon>
        <taxon>Tissierellia</taxon>
        <taxon>Tissierellales</taxon>
        <taxon>Peptoniphilaceae</taxon>
        <taxon>Peptoniphilus</taxon>
    </lineage>
</organism>
<evidence type="ECO:0000256" key="1">
    <source>
        <dbReference type="SAM" id="Phobius"/>
    </source>
</evidence>
<sequence length="253" mass="28710">MKDFDKYIKNELHKSVEDSSPSDYLKNKIDLEINSQGEKGEFKMKKRFVLVAAAALVLSVGVFAAGKITGTISSSTSYYNYTNYTDIAKAEKKAGFDVEAPESLGEYKFDGITMENMADIDDTGAKLNKRKAIDVDYKNADGDRVILSIDKRPDNSKTVDKQFYHEMRDIKGVPVYYSRLESVILPDEKDATEEELERSKKDPFFNLAIGSDKREEDASKHLIFDYKGIQYALMAGDDMDVNEFYKMAEEIIK</sequence>
<dbReference type="PATRIC" id="fig|54005.3.peg.1504"/>
<accession>A0A133PK39</accession>
<name>A0A133PK39_9FIRM</name>
<dbReference type="AlphaFoldDB" id="A0A133PK39"/>
<protein>
    <submittedName>
        <fullName evidence="2">Uncharacterized protein</fullName>
    </submittedName>
</protein>
<comment type="caution">
    <text evidence="2">The sequence shown here is derived from an EMBL/GenBank/DDBJ whole genome shotgun (WGS) entry which is preliminary data.</text>
</comment>
<keyword evidence="1" id="KW-0472">Membrane</keyword>
<feature type="transmembrane region" description="Helical" evidence="1">
    <location>
        <begin position="48"/>
        <end position="66"/>
    </location>
</feature>
<dbReference type="Proteomes" id="UP000070174">
    <property type="component" value="Unassembled WGS sequence"/>
</dbReference>
<evidence type="ECO:0000313" key="3">
    <source>
        <dbReference type="Proteomes" id="UP000070174"/>
    </source>
</evidence>
<evidence type="ECO:0000313" key="2">
    <source>
        <dbReference type="EMBL" id="KXA28909.1"/>
    </source>
</evidence>
<dbReference type="EMBL" id="LRQE01000039">
    <property type="protein sequence ID" value="KXA28909.1"/>
    <property type="molecule type" value="Genomic_DNA"/>
</dbReference>